<protein>
    <submittedName>
        <fullName evidence="1">Uncharacterized protein</fullName>
    </submittedName>
</protein>
<evidence type="ECO:0000313" key="1">
    <source>
        <dbReference type="EMBL" id="MDR9897757.1"/>
    </source>
</evidence>
<comment type="caution">
    <text evidence="1">The sequence shown here is derived from an EMBL/GenBank/DDBJ whole genome shotgun (WGS) entry which is preliminary data.</text>
</comment>
<keyword evidence="2" id="KW-1185">Reference proteome</keyword>
<dbReference type="EMBL" id="JAALHA020000014">
    <property type="protein sequence ID" value="MDR9897757.1"/>
    <property type="molecule type" value="Genomic_DNA"/>
</dbReference>
<dbReference type="AlphaFoldDB" id="A0AAP5IA40"/>
<name>A0AAP5IA40_9CYAN</name>
<accession>A0AAP5IA40</accession>
<sequence length="84" mass="9346">MKGQENVMVANALACDGVVLICWEHHEIPNIANQIVDNATTVPQEWSGNRFDLIWVFDLDPTSGRYSFKQVPLCLLAGDLSTPM</sequence>
<dbReference type="Proteomes" id="UP000667802">
    <property type="component" value="Unassembled WGS sequence"/>
</dbReference>
<dbReference type="RefSeq" id="WP_339382155.1">
    <property type="nucleotide sequence ID" value="NZ_CAWQFN010000488.1"/>
</dbReference>
<proteinExistence type="predicted"/>
<gene>
    <name evidence="1" type="ORF">G7B40_024780</name>
</gene>
<evidence type="ECO:0000313" key="2">
    <source>
        <dbReference type="Proteomes" id="UP000667802"/>
    </source>
</evidence>
<reference evidence="2" key="1">
    <citation type="journal article" date="2021" name="Science">
        <title>Hunting the eagle killer: A cyanobacterial neurotoxin causes vacuolar myelinopathy.</title>
        <authorList>
            <person name="Breinlinger S."/>
            <person name="Phillips T.J."/>
            <person name="Haram B.N."/>
            <person name="Mares J."/>
            <person name="Martinez Yerena J.A."/>
            <person name="Hrouzek P."/>
            <person name="Sobotka R."/>
            <person name="Henderson W.M."/>
            <person name="Schmieder P."/>
            <person name="Williams S.M."/>
            <person name="Lauderdale J.D."/>
            <person name="Wilde H.D."/>
            <person name="Gerrin W."/>
            <person name="Kust A."/>
            <person name="Washington J.W."/>
            <person name="Wagner C."/>
            <person name="Geier B."/>
            <person name="Liebeke M."/>
            <person name="Enke H."/>
            <person name="Niedermeyer T.H.J."/>
            <person name="Wilde S.B."/>
        </authorList>
    </citation>
    <scope>NUCLEOTIDE SEQUENCE [LARGE SCALE GENOMIC DNA]</scope>
    <source>
        <strain evidence="2">Thurmond2011</strain>
    </source>
</reference>
<organism evidence="1 2">
    <name type="scientific">Aetokthonos hydrillicola Thurmond2011</name>
    <dbReference type="NCBI Taxonomy" id="2712845"/>
    <lineage>
        <taxon>Bacteria</taxon>
        <taxon>Bacillati</taxon>
        <taxon>Cyanobacteriota</taxon>
        <taxon>Cyanophyceae</taxon>
        <taxon>Nostocales</taxon>
        <taxon>Hapalosiphonaceae</taxon>
        <taxon>Aetokthonos</taxon>
    </lineage>
</organism>